<dbReference type="PANTHER" id="PTHR47738">
    <property type="entry name" value="PTS SYSTEM FRUCTOSE-LIKE EIIA COMPONENT-RELATED"/>
    <property type="match status" value="1"/>
</dbReference>
<dbReference type="PANTHER" id="PTHR47738:SF3">
    <property type="entry name" value="PHOSPHOTRANSFERASE SYSTEM MANNITOL_FRUCTOSE-SPECIFIC IIA DOMAIN CONTAINING PROTEIN"/>
    <property type="match status" value="1"/>
</dbReference>
<dbReference type="Gene3D" id="3.40.930.10">
    <property type="entry name" value="Mannitol-specific EII, Chain A"/>
    <property type="match status" value="1"/>
</dbReference>
<reference evidence="3" key="1">
    <citation type="submission" date="2016-11" db="EMBL/GenBank/DDBJ databases">
        <authorList>
            <person name="Varghese N."/>
            <person name="Submissions S."/>
        </authorList>
    </citation>
    <scope>NUCLEOTIDE SEQUENCE [LARGE SCALE GENOMIC DNA]</scope>
    <source>
        <strain evidence="3">DSM 18761</strain>
    </source>
</reference>
<protein>
    <submittedName>
        <fullName evidence="2">PTS system IIA component, Gat family</fullName>
    </submittedName>
</protein>
<evidence type="ECO:0000259" key="1">
    <source>
        <dbReference type="PROSITE" id="PS51094"/>
    </source>
</evidence>
<evidence type="ECO:0000313" key="2">
    <source>
        <dbReference type="EMBL" id="SHE29924.1"/>
    </source>
</evidence>
<keyword evidence="3" id="KW-1185">Reference proteome</keyword>
<feature type="domain" description="PTS EIIA type-2" evidence="1">
    <location>
        <begin position="5"/>
        <end position="152"/>
    </location>
</feature>
<organism evidence="2 3">
    <name type="scientific">Thermoanaerobacter uzonensis DSM 18761</name>
    <dbReference type="NCBI Taxonomy" id="1123369"/>
    <lineage>
        <taxon>Bacteria</taxon>
        <taxon>Bacillati</taxon>
        <taxon>Bacillota</taxon>
        <taxon>Clostridia</taxon>
        <taxon>Thermoanaerobacterales</taxon>
        <taxon>Thermoanaerobacteraceae</taxon>
        <taxon>Thermoanaerobacter</taxon>
    </lineage>
</organism>
<dbReference type="CDD" id="cd00211">
    <property type="entry name" value="PTS_IIA_fru"/>
    <property type="match status" value="1"/>
</dbReference>
<dbReference type="InterPro" id="IPR002178">
    <property type="entry name" value="PTS_EIIA_type-2_dom"/>
</dbReference>
<dbReference type="EMBL" id="FQUR01000006">
    <property type="protein sequence ID" value="SHE29924.1"/>
    <property type="molecule type" value="Genomic_DNA"/>
</dbReference>
<sequence length="157" mass="17866">MRISEYFNKELIVTNLDVKSKEEIFKVLFKKLYDNGFVKESFLDAIIKREKTFPTGLQLNTYNVAIPHTDPEHVIKPAIAIATLSKPVIFKNMANPLEEVNVSIVFMMALNEAHSQVEMLQQMVQLIQNDTLLEKIIEANGGDKIIDIIKNASFTLN</sequence>
<dbReference type="SUPFAM" id="SSF55804">
    <property type="entry name" value="Phoshotransferase/anion transport protein"/>
    <property type="match status" value="1"/>
</dbReference>
<name>A0A1M4SCH2_9THEO</name>
<dbReference type="AlphaFoldDB" id="A0A1M4SCH2"/>
<evidence type="ECO:0000313" key="3">
    <source>
        <dbReference type="Proteomes" id="UP000184127"/>
    </source>
</evidence>
<dbReference type="Pfam" id="PF00359">
    <property type="entry name" value="PTS_EIIA_2"/>
    <property type="match status" value="1"/>
</dbReference>
<accession>A0A1M4SCH2</accession>
<dbReference type="InterPro" id="IPR016152">
    <property type="entry name" value="PTrfase/Anion_transptr"/>
</dbReference>
<dbReference type="Proteomes" id="UP000184127">
    <property type="component" value="Unassembled WGS sequence"/>
</dbReference>
<dbReference type="InterPro" id="IPR051541">
    <property type="entry name" value="PTS_SugarTrans_NitroReg"/>
</dbReference>
<gene>
    <name evidence="2" type="ORF">SAMN02745195_00097</name>
</gene>
<dbReference type="PROSITE" id="PS51094">
    <property type="entry name" value="PTS_EIIA_TYPE_2"/>
    <property type="match status" value="1"/>
</dbReference>
<dbReference type="RefSeq" id="WP_003868990.1">
    <property type="nucleotide sequence ID" value="NZ_FQUR01000006.1"/>
</dbReference>
<proteinExistence type="predicted"/>